<comment type="similarity">
    <text evidence="8">Belongs to the plant egg cell-secreted peptide family.</text>
</comment>
<accession>A0A328D877</accession>
<dbReference type="PANTHER" id="PTHR35293">
    <property type="entry name" value="EGG CELL-SECRETED PROTEIN 1.5"/>
    <property type="match status" value="1"/>
</dbReference>
<name>A0A328D877_9ASTE</name>
<feature type="domain" description="Prolamin-like" evidence="10">
    <location>
        <begin position="53"/>
        <end position="116"/>
    </location>
</feature>
<evidence type="ECO:0000256" key="1">
    <source>
        <dbReference type="ARBA" id="ARBA00004541"/>
    </source>
</evidence>
<evidence type="ECO:0000313" key="12">
    <source>
        <dbReference type="Proteomes" id="UP000249390"/>
    </source>
</evidence>
<comment type="function">
    <text evidence="7">Involved in the regulation of gamete interactions during the double fertilization and to prevent multiple-pollen tube attraction; mediates the redistribution of the gamete fusogen HAP2/GCS1 to the cell surface after secretion upon sperm arrival.</text>
</comment>
<keyword evidence="12" id="KW-1185">Reference proteome</keyword>
<keyword evidence="5" id="KW-0278">Fertilization</keyword>
<dbReference type="GO" id="GO:0080155">
    <property type="term" value="P:regulation of double fertilization forming a zygote and endosperm"/>
    <property type="evidence" value="ECO:0007669"/>
    <property type="project" value="UniProtKB-ARBA"/>
</dbReference>
<protein>
    <recommendedName>
        <fullName evidence="10">Prolamin-like domain-containing protein</fullName>
    </recommendedName>
</protein>
<evidence type="ECO:0000256" key="4">
    <source>
        <dbReference type="ARBA" id="ARBA00022729"/>
    </source>
</evidence>
<evidence type="ECO:0000256" key="6">
    <source>
        <dbReference type="ARBA" id="ARBA00023329"/>
    </source>
</evidence>
<feature type="chain" id="PRO_5016390566" description="Prolamin-like domain-containing protein" evidence="9">
    <location>
        <begin position="20"/>
        <end position="130"/>
    </location>
</feature>
<organism evidence="11 12">
    <name type="scientific">Cuscuta australis</name>
    <dbReference type="NCBI Taxonomy" id="267555"/>
    <lineage>
        <taxon>Eukaryota</taxon>
        <taxon>Viridiplantae</taxon>
        <taxon>Streptophyta</taxon>
        <taxon>Embryophyta</taxon>
        <taxon>Tracheophyta</taxon>
        <taxon>Spermatophyta</taxon>
        <taxon>Magnoliopsida</taxon>
        <taxon>eudicotyledons</taxon>
        <taxon>Gunneridae</taxon>
        <taxon>Pentapetalae</taxon>
        <taxon>asterids</taxon>
        <taxon>lamiids</taxon>
        <taxon>Solanales</taxon>
        <taxon>Convolvulaceae</taxon>
        <taxon>Cuscuteae</taxon>
        <taxon>Cuscuta</taxon>
        <taxon>Cuscuta subgen. Grammica</taxon>
        <taxon>Cuscuta sect. Cleistogrammica</taxon>
    </lineage>
</organism>
<comment type="subcellular location">
    <subcellularLocation>
        <location evidence="1">Cytoplasmic vesicle</location>
    </subcellularLocation>
    <subcellularLocation>
        <location evidence="2">Secreted</location>
    </subcellularLocation>
</comment>
<proteinExistence type="inferred from homology"/>
<comment type="caution">
    <text evidence="11">The sequence shown here is derived from an EMBL/GenBank/DDBJ whole genome shotgun (WGS) entry which is preliminary data.</text>
</comment>
<dbReference type="InterPro" id="IPR008502">
    <property type="entry name" value="Prolamin-like"/>
</dbReference>
<evidence type="ECO:0000256" key="7">
    <source>
        <dbReference type="ARBA" id="ARBA00034457"/>
    </source>
</evidence>
<evidence type="ECO:0000256" key="3">
    <source>
        <dbReference type="ARBA" id="ARBA00022525"/>
    </source>
</evidence>
<dbReference type="EMBL" id="NQVE01000194">
    <property type="protein sequence ID" value="RAL40678.1"/>
    <property type="molecule type" value="Genomic_DNA"/>
</dbReference>
<evidence type="ECO:0000313" key="11">
    <source>
        <dbReference type="EMBL" id="RAL40678.1"/>
    </source>
</evidence>
<dbReference type="GO" id="GO:2000008">
    <property type="term" value="P:regulation of protein localization to cell surface"/>
    <property type="evidence" value="ECO:0007669"/>
    <property type="project" value="UniProtKB-ARBA"/>
</dbReference>
<evidence type="ECO:0000256" key="9">
    <source>
        <dbReference type="SAM" id="SignalP"/>
    </source>
</evidence>
<dbReference type="InterPro" id="IPR044711">
    <property type="entry name" value="EC11-15"/>
</dbReference>
<gene>
    <name evidence="11" type="ORF">DM860_006748</name>
</gene>
<dbReference type="AlphaFoldDB" id="A0A328D877"/>
<evidence type="ECO:0000256" key="8">
    <source>
        <dbReference type="ARBA" id="ARBA00034484"/>
    </source>
</evidence>
<dbReference type="Proteomes" id="UP000249390">
    <property type="component" value="Unassembled WGS sequence"/>
</dbReference>
<dbReference type="GO" id="GO:0005576">
    <property type="term" value="C:extracellular region"/>
    <property type="evidence" value="ECO:0007669"/>
    <property type="project" value="UniProtKB-SubCell"/>
</dbReference>
<dbReference type="GO" id="GO:0031410">
    <property type="term" value="C:cytoplasmic vesicle"/>
    <property type="evidence" value="ECO:0007669"/>
    <property type="project" value="UniProtKB-SubCell"/>
</dbReference>
<keyword evidence="3" id="KW-0964">Secreted</keyword>
<dbReference type="Pfam" id="PF05617">
    <property type="entry name" value="Prolamin_like"/>
    <property type="match status" value="1"/>
</dbReference>
<evidence type="ECO:0000259" key="10">
    <source>
        <dbReference type="Pfam" id="PF05617"/>
    </source>
</evidence>
<evidence type="ECO:0000256" key="5">
    <source>
        <dbReference type="ARBA" id="ARBA00023279"/>
    </source>
</evidence>
<sequence>MKLLLPLILAAALPWVLLAAAEGPAMTDVNWVATAGYGIAERLDAGGGGAAGQCWDALVELKACTNEIILFFFNGEAYLGKDCCKSIRTIMYGCWPSMLTSIGFTAKEADILRHYCGPPAPVPGAPPSAS</sequence>
<dbReference type="GO" id="GO:0009567">
    <property type="term" value="P:double fertilization forming a zygote and endosperm"/>
    <property type="evidence" value="ECO:0007669"/>
    <property type="project" value="InterPro"/>
</dbReference>
<dbReference type="PANTHER" id="PTHR35293:SF10">
    <property type="entry name" value="EGG CELL-SECRETED PROTEIN 1.2-RELATED"/>
    <property type="match status" value="1"/>
</dbReference>
<feature type="signal peptide" evidence="9">
    <location>
        <begin position="1"/>
        <end position="19"/>
    </location>
</feature>
<reference evidence="11 12" key="1">
    <citation type="submission" date="2018-06" db="EMBL/GenBank/DDBJ databases">
        <title>The Genome of Cuscuta australis (Dodder) Provides Insight into the Evolution of Plant Parasitism.</title>
        <authorList>
            <person name="Liu H."/>
        </authorList>
    </citation>
    <scope>NUCLEOTIDE SEQUENCE [LARGE SCALE GENOMIC DNA]</scope>
    <source>
        <strain evidence="12">cv. Yunnan</strain>
        <tissue evidence="11">Vines</tissue>
    </source>
</reference>
<keyword evidence="4 9" id="KW-0732">Signal</keyword>
<keyword evidence="6" id="KW-0968">Cytoplasmic vesicle</keyword>
<evidence type="ECO:0000256" key="2">
    <source>
        <dbReference type="ARBA" id="ARBA00004613"/>
    </source>
</evidence>